<organism evidence="2 3">
    <name type="scientific">Halobacillus salinarum</name>
    <dbReference type="NCBI Taxonomy" id="2932257"/>
    <lineage>
        <taxon>Bacteria</taxon>
        <taxon>Bacillati</taxon>
        <taxon>Bacillota</taxon>
        <taxon>Bacilli</taxon>
        <taxon>Bacillales</taxon>
        <taxon>Bacillaceae</taxon>
        <taxon>Halobacillus</taxon>
    </lineage>
</organism>
<dbReference type="InterPro" id="IPR016181">
    <property type="entry name" value="Acyl_CoA_acyltransferase"/>
</dbReference>
<dbReference type="Proteomes" id="UP000831787">
    <property type="component" value="Chromosome"/>
</dbReference>
<accession>A0ABY4EMN9</accession>
<evidence type="ECO:0000259" key="1">
    <source>
        <dbReference type="PROSITE" id="PS51186"/>
    </source>
</evidence>
<protein>
    <submittedName>
        <fullName evidence="2">GNAT family N-acetyltransferase</fullName>
    </submittedName>
</protein>
<sequence length="164" mass="18643">MESKTFDTSISLVEYQDTYEHHLSDYYLPEEQLNFTSLPLEKIHNPSVTKTSTHVLILDHNEPAGYFALEDGEKVKRYSDNPKARVLTSFSINSKFQGRGIAKEGLRLLPSFVKEALPSTDEVVLGVNQRNHAARNLYLKTGFVDENKMYEGAKGPQHVLHLHL</sequence>
<dbReference type="Gene3D" id="3.40.630.30">
    <property type="match status" value="1"/>
</dbReference>
<dbReference type="PROSITE" id="PS51186">
    <property type="entry name" value="GNAT"/>
    <property type="match status" value="1"/>
</dbReference>
<dbReference type="EMBL" id="CP095073">
    <property type="protein sequence ID" value="UOQ44924.1"/>
    <property type="molecule type" value="Genomic_DNA"/>
</dbReference>
<reference evidence="2 3" key="1">
    <citation type="submission" date="2022-04" db="EMBL/GenBank/DDBJ databases">
        <title>Halobacillus sp. isolated from saltern.</title>
        <authorList>
            <person name="Won M."/>
            <person name="Lee C.-M."/>
            <person name="Woen H.-Y."/>
            <person name="Kwon S.-W."/>
        </authorList>
    </citation>
    <scope>NUCLEOTIDE SEQUENCE [LARGE SCALE GENOMIC DNA]</scope>
    <source>
        <strain evidence="2 3">SSBR10-3</strain>
    </source>
</reference>
<gene>
    <name evidence="2" type="ORF">MUN89_02935</name>
</gene>
<feature type="domain" description="N-acetyltransferase" evidence="1">
    <location>
        <begin position="10"/>
        <end position="164"/>
    </location>
</feature>
<name>A0ABY4EMN9_9BACI</name>
<evidence type="ECO:0000313" key="2">
    <source>
        <dbReference type="EMBL" id="UOQ44924.1"/>
    </source>
</evidence>
<dbReference type="InterPro" id="IPR000182">
    <property type="entry name" value="GNAT_dom"/>
</dbReference>
<keyword evidence="3" id="KW-1185">Reference proteome</keyword>
<dbReference type="Pfam" id="PF00583">
    <property type="entry name" value="Acetyltransf_1"/>
    <property type="match status" value="1"/>
</dbReference>
<dbReference type="RefSeq" id="WP_244711256.1">
    <property type="nucleotide sequence ID" value="NZ_CP095073.1"/>
</dbReference>
<evidence type="ECO:0000313" key="3">
    <source>
        <dbReference type="Proteomes" id="UP000831787"/>
    </source>
</evidence>
<proteinExistence type="predicted"/>
<dbReference type="SUPFAM" id="SSF55729">
    <property type="entry name" value="Acyl-CoA N-acyltransferases (Nat)"/>
    <property type="match status" value="1"/>
</dbReference>